<dbReference type="Proteomes" id="UP000186917">
    <property type="component" value="Unassembled WGS sequence"/>
</dbReference>
<dbReference type="CDD" id="cd19481">
    <property type="entry name" value="RecA-like_protease"/>
    <property type="match status" value="1"/>
</dbReference>
<dbReference type="Pfam" id="PF22977">
    <property type="entry name" value="WHD"/>
    <property type="match status" value="1"/>
</dbReference>
<dbReference type="SUPFAM" id="SSF52540">
    <property type="entry name" value="P-loop containing nucleoside triphosphate hydrolases"/>
    <property type="match status" value="1"/>
</dbReference>
<organism evidence="2 3">
    <name type="scientific">Filimonas lacunae</name>
    <dbReference type="NCBI Taxonomy" id="477680"/>
    <lineage>
        <taxon>Bacteria</taxon>
        <taxon>Pseudomonadati</taxon>
        <taxon>Bacteroidota</taxon>
        <taxon>Chitinophagia</taxon>
        <taxon>Chitinophagales</taxon>
        <taxon>Chitinophagaceae</taxon>
        <taxon>Filimonas</taxon>
    </lineage>
</organism>
<dbReference type="PANTHER" id="PTHR46411">
    <property type="entry name" value="FAMILY ATPASE, PUTATIVE-RELATED"/>
    <property type="match status" value="1"/>
</dbReference>
<dbReference type="AlphaFoldDB" id="A0A173MG77"/>
<dbReference type="GO" id="GO:0016887">
    <property type="term" value="F:ATP hydrolysis activity"/>
    <property type="evidence" value="ECO:0007669"/>
    <property type="project" value="InterPro"/>
</dbReference>
<dbReference type="KEGG" id="fln:FLA_2622"/>
<dbReference type="InterPro" id="IPR003959">
    <property type="entry name" value="ATPase_AAA_core"/>
</dbReference>
<evidence type="ECO:0000313" key="3">
    <source>
        <dbReference type="Proteomes" id="UP000186917"/>
    </source>
</evidence>
<sequence length="658" mass="73205">MIQEQTSWIEANQQYLMANVQCIREQIQVFQNGTDSNKQGLLQAQETVAHARAKLTAPAPIDVLTESLMLSHFEREVILLCAGVELDSQFAGIIANVQGTPGYYLPTFGTALAALPHAHWSGLSPDSALRYWRLIEVGNEQLITKSALRLDEHILHYLTGVKLLDARLLGLVSPLTCKAPLVASHQHIADQMLHICTGTTAGNALPLLLVKGDNETDKEQLCAYVAASLGFALYSISVHAIPGTLKEMQDLVRIWNREAAICQYALYVDYTGLDTNDKHKMQIMHHFLDSLPGFVIVGCSHTAPRIKRQMVSFEIEKPTANEQYHLWLQQLGEGGIRLNGQLHAITAQFDLSAATIRAAGATTTQHLETDTTGYIEADAMAGLLWKNCCVHTRPQVDELAQRITAKASWDDLVLPPSQKEMLWEMTLQVHQRNKVYNEWGFGAKSSRGLGICGLFAGESGTGKTMAAEVLANTLKLDLYRIDLSQVVNKYIGETEKNLKRIFDAAEEGGAILLFDEADALFGKRSDVKDSHDRYANMEVSYLLQRMEAYRGLAILTTNLKTSMDKAWIRRIRFIIQFPFPDFVQRAAIWRRVFPEETPLQDIDTERLAKLNIAGGNIRNIALNAAFVAAGEGCAVNMKHIMQAARSEYAKLEKAFTNI</sequence>
<dbReference type="SMART" id="SM00382">
    <property type="entry name" value="AAA"/>
    <property type="match status" value="1"/>
</dbReference>
<evidence type="ECO:0000313" key="2">
    <source>
        <dbReference type="EMBL" id="SIT27547.1"/>
    </source>
</evidence>
<dbReference type="InterPro" id="IPR027417">
    <property type="entry name" value="P-loop_NTPase"/>
</dbReference>
<dbReference type="STRING" id="477680.SAMN05421788_107264"/>
<accession>A0A173MG77</accession>
<dbReference type="Pfam" id="PF00004">
    <property type="entry name" value="AAA"/>
    <property type="match status" value="1"/>
</dbReference>
<gene>
    <name evidence="2" type="ORF">SAMN05421788_107264</name>
</gene>
<dbReference type="InterPro" id="IPR003593">
    <property type="entry name" value="AAA+_ATPase"/>
</dbReference>
<dbReference type="EMBL" id="FTOR01000007">
    <property type="protein sequence ID" value="SIT27547.1"/>
    <property type="molecule type" value="Genomic_DNA"/>
</dbReference>
<dbReference type="Gene3D" id="3.40.50.300">
    <property type="entry name" value="P-loop containing nucleotide triphosphate hydrolases"/>
    <property type="match status" value="1"/>
</dbReference>
<proteinExistence type="predicted"/>
<name>A0A173MG77_9BACT</name>
<protein>
    <submittedName>
        <fullName evidence="2">ATPase family associated with various cellular activities (AAA)</fullName>
    </submittedName>
</protein>
<keyword evidence="3" id="KW-1185">Reference proteome</keyword>
<dbReference type="InterPro" id="IPR054472">
    <property type="entry name" value="WHD"/>
</dbReference>
<dbReference type="OrthoDB" id="7438987at2"/>
<dbReference type="GO" id="GO:0005524">
    <property type="term" value="F:ATP binding"/>
    <property type="evidence" value="ECO:0007669"/>
    <property type="project" value="InterPro"/>
</dbReference>
<feature type="domain" description="AAA+ ATPase" evidence="1">
    <location>
        <begin position="449"/>
        <end position="581"/>
    </location>
</feature>
<dbReference type="RefSeq" id="WP_096510976.1">
    <property type="nucleotide sequence ID" value="NZ_AP017422.1"/>
</dbReference>
<evidence type="ECO:0000259" key="1">
    <source>
        <dbReference type="SMART" id="SM00382"/>
    </source>
</evidence>
<reference evidence="3" key="1">
    <citation type="submission" date="2017-01" db="EMBL/GenBank/DDBJ databases">
        <authorList>
            <person name="Varghese N."/>
            <person name="Submissions S."/>
        </authorList>
    </citation>
    <scope>NUCLEOTIDE SEQUENCE [LARGE SCALE GENOMIC DNA]</scope>
    <source>
        <strain evidence="3">DSM 21054</strain>
    </source>
</reference>
<dbReference type="PANTHER" id="PTHR46411:SF3">
    <property type="entry name" value="AAA+ ATPASE DOMAIN-CONTAINING PROTEIN"/>
    <property type="match status" value="1"/>
</dbReference>